<feature type="region of interest" description="Disordered" evidence="1">
    <location>
        <begin position="78"/>
        <end position="99"/>
    </location>
</feature>
<proteinExistence type="predicted"/>
<keyword evidence="3" id="KW-1185">Reference proteome</keyword>
<name>A0AAV1JNP3_9NEOP</name>
<reference evidence="2 3" key="1">
    <citation type="submission" date="2023-11" db="EMBL/GenBank/DDBJ databases">
        <authorList>
            <person name="Okamura Y."/>
        </authorList>
    </citation>
    <scope>NUCLEOTIDE SEQUENCE [LARGE SCALE GENOMIC DNA]</scope>
</reference>
<dbReference type="Proteomes" id="UP001497472">
    <property type="component" value="Unassembled WGS sequence"/>
</dbReference>
<evidence type="ECO:0000313" key="2">
    <source>
        <dbReference type="EMBL" id="CAK1550230.1"/>
    </source>
</evidence>
<accession>A0AAV1JNP3</accession>
<protein>
    <submittedName>
        <fullName evidence="2">Uncharacterized protein</fullName>
    </submittedName>
</protein>
<feature type="region of interest" description="Disordered" evidence="1">
    <location>
        <begin position="342"/>
        <end position="372"/>
    </location>
</feature>
<dbReference type="PANTHER" id="PTHR22455:SF10">
    <property type="entry name" value="CILIA- AND FLAGELLA-ASSOCIATED PROTEIN 91"/>
    <property type="match status" value="1"/>
</dbReference>
<evidence type="ECO:0000256" key="1">
    <source>
        <dbReference type="SAM" id="MobiDB-lite"/>
    </source>
</evidence>
<sequence length="372" mass="42525">EIDELQDIRLTLLHKQQSEKRQKQISRTGKKLAKLWACKKADMERKIDTIRRTRDREMRKLKALHNMGGRVGLVEAQRAARGAGAPTAAATDPTSDLHAPRARHGYQARRKHAEIVYDPSLLLLEDHMVVAQPPTWLDQCGQNLNRSCSGHHLPRDTTQLCERETKWSEQFLENLHNDLKKARLGAAAFSAGPLRVLKPRCLAVTPRPSTPVVEAVPEEDEASHQAALTLQKIIRGRAVQNLMYEGRTRAAELTEELKTTHGLQKEDRARIAREEAKARDHNALRTEAEQKDDAISALVEELCGGAVSAALDFLEKELRRLREERRHHAFILIALREKTMREAAEAGRRQKEEQRRKEHDEMFKQASERRKR</sequence>
<comment type="caution">
    <text evidence="2">The sequence shown here is derived from an EMBL/GenBank/DDBJ whole genome shotgun (WGS) entry which is preliminary data.</text>
</comment>
<gene>
    <name evidence="2" type="ORF">LNINA_LOCUS9467</name>
</gene>
<feature type="compositionally biased region" description="Low complexity" evidence="1">
    <location>
        <begin position="78"/>
        <end position="91"/>
    </location>
</feature>
<feature type="non-terminal residue" evidence="2">
    <location>
        <position position="1"/>
    </location>
</feature>
<dbReference type="EMBL" id="CAVLEF010000080">
    <property type="protein sequence ID" value="CAK1550230.1"/>
    <property type="molecule type" value="Genomic_DNA"/>
</dbReference>
<dbReference type="InterPro" id="IPR026720">
    <property type="entry name" value="CFAP91"/>
</dbReference>
<dbReference type="PANTHER" id="PTHR22455">
    <property type="entry name" value="CILIA- AND FLAGELLA-ASSOCIATED PROTEIN 91"/>
    <property type="match status" value="1"/>
</dbReference>
<evidence type="ECO:0000313" key="3">
    <source>
        <dbReference type="Proteomes" id="UP001497472"/>
    </source>
</evidence>
<organism evidence="2 3">
    <name type="scientific">Leptosia nina</name>
    <dbReference type="NCBI Taxonomy" id="320188"/>
    <lineage>
        <taxon>Eukaryota</taxon>
        <taxon>Metazoa</taxon>
        <taxon>Ecdysozoa</taxon>
        <taxon>Arthropoda</taxon>
        <taxon>Hexapoda</taxon>
        <taxon>Insecta</taxon>
        <taxon>Pterygota</taxon>
        <taxon>Neoptera</taxon>
        <taxon>Endopterygota</taxon>
        <taxon>Lepidoptera</taxon>
        <taxon>Glossata</taxon>
        <taxon>Ditrysia</taxon>
        <taxon>Papilionoidea</taxon>
        <taxon>Pieridae</taxon>
        <taxon>Pierinae</taxon>
        <taxon>Leptosia</taxon>
    </lineage>
</organism>
<dbReference type="AlphaFoldDB" id="A0AAV1JNP3"/>